<evidence type="ECO:0000313" key="2">
    <source>
        <dbReference type="EMBL" id="SNT62899.1"/>
    </source>
</evidence>
<keyword evidence="1" id="KW-1133">Transmembrane helix</keyword>
<sequence>MRLGVRAKIWGKRLRLVIGSASERLEPDELEGELASAMATFTLRRGYLARSFLSLGAVLACEAVVLALSANAPRWWQDLTVCLSAAAFVAVIIVHYRGLVYRADRKVTEVLGARPLLAVLAAERRIPSNGMAYLWALPDADRRAARITPSTITNG</sequence>
<feature type="transmembrane region" description="Helical" evidence="1">
    <location>
        <begin position="47"/>
        <end position="69"/>
    </location>
</feature>
<name>A0A239P901_9ACTN</name>
<evidence type="ECO:0000313" key="3">
    <source>
        <dbReference type="Proteomes" id="UP000198318"/>
    </source>
</evidence>
<organism evidence="2 3">
    <name type="scientific">Actinomadura meyerae</name>
    <dbReference type="NCBI Taxonomy" id="240840"/>
    <lineage>
        <taxon>Bacteria</taxon>
        <taxon>Bacillati</taxon>
        <taxon>Actinomycetota</taxon>
        <taxon>Actinomycetes</taxon>
        <taxon>Streptosporangiales</taxon>
        <taxon>Thermomonosporaceae</taxon>
        <taxon>Actinomadura</taxon>
    </lineage>
</organism>
<keyword evidence="1" id="KW-0472">Membrane</keyword>
<proteinExistence type="predicted"/>
<protein>
    <submittedName>
        <fullName evidence="2">Uncharacterized protein</fullName>
    </submittedName>
</protein>
<gene>
    <name evidence="2" type="ORF">SAMN05443665_10804</name>
</gene>
<dbReference type="AlphaFoldDB" id="A0A239P901"/>
<accession>A0A239P901</accession>
<keyword evidence="3" id="KW-1185">Reference proteome</keyword>
<dbReference type="EMBL" id="FZOR01000080">
    <property type="protein sequence ID" value="SNT62899.1"/>
    <property type="molecule type" value="Genomic_DNA"/>
</dbReference>
<keyword evidence="1" id="KW-0812">Transmembrane</keyword>
<feature type="transmembrane region" description="Helical" evidence="1">
    <location>
        <begin position="75"/>
        <end position="96"/>
    </location>
</feature>
<reference evidence="2 3" key="1">
    <citation type="submission" date="2017-06" db="EMBL/GenBank/DDBJ databases">
        <authorList>
            <person name="Kim H.J."/>
            <person name="Triplett B.A."/>
        </authorList>
    </citation>
    <scope>NUCLEOTIDE SEQUENCE [LARGE SCALE GENOMIC DNA]</scope>
    <source>
        <strain evidence="2 3">DSM 44715</strain>
    </source>
</reference>
<evidence type="ECO:0000256" key="1">
    <source>
        <dbReference type="SAM" id="Phobius"/>
    </source>
</evidence>
<dbReference type="Proteomes" id="UP000198318">
    <property type="component" value="Unassembled WGS sequence"/>
</dbReference>